<dbReference type="SMART" id="SM00097">
    <property type="entry name" value="WNT1"/>
    <property type="match status" value="1"/>
</dbReference>
<dbReference type="OrthoDB" id="5945655at2759"/>
<dbReference type="InterPro" id="IPR018161">
    <property type="entry name" value="Wnt_CS"/>
</dbReference>
<evidence type="ECO:0000256" key="5">
    <source>
        <dbReference type="ARBA" id="ARBA00022530"/>
    </source>
</evidence>
<protein>
    <recommendedName>
        <fullName evidence="9">Protein Wnt</fullName>
    </recommendedName>
</protein>
<dbReference type="InParanoid" id="A0A6P8HSH2"/>
<organism evidence="10 11">
    <name type="scientific">Actinia tenebrosa</name>
    <name type="common">Australian red waratah sea anemone</name>
    <dbReference type="NCBI Taxonomy" id="6105"/>
    <lineage>
        <taxon>Eukaryota</taxon>
        <taxon>Metazoa</taxon>
        <taxon>Cnidaria</taxon>
        <taxon>Anthozoa</taxon>
        <taxon>Hexacorallia</taxon>
        <taxon>Actiniaria</taxon>
        <taxon>Actiniidae</taxon>
        <taxon>Actinia</taxon>
    </lineage>
</organism>
<dbReference type="AlphaFoldDB" id="A0A6P8HSH2"/>
<evidence type="ECO:0000313" key="11">
    <source>
        <dbReference type="RefSeq" id="XP_031559329.1"/>
    </source>
</evidence>
<dbReference type="Pfam" id="PF00110">
    <property type="entry name" value="wnt"/>
    <property type="match status" value="1"/>
</dbReference>
<dbReference type="InterPro" id="IPR043158">
    <property type="entry name" value="Wnt_C"/>
</dbReference>
<keyword evidence="8" id="KW-0449">Lipoprotein</keyword>
<evidence type="ECO:0000256" key="1">
    <source>
        <dbReference type="ARBA" id="ARBA00004498"/>
    </source>
</evidence>
<evidence type="ECO:0000256" key="3">
    <source>
        <dbReference type="ARBA" id="ARBA00022473"/>
    </source>
</evidence>
<dbReference type="GO" id="GO:0060070">
    <property type="term" value="P:canonical Wnt signaling pathway"/>
    <property type="evidence" value="ECO:0007669"/>
    <property type="project" value="TreeGrafter"/>
</dbReference>
<dbReference type="GO" id="GO:0005109">
    <property type="term" value="F:frizzled binding"/>
    <property type="evidence" value="ECO:0007669"/>
    <property type="project" value="TreeGrafter"/>
</dbReference>
<dbReference type="PROSITE" id="PS00246">
    <property type="entry name" value="WNT1"/>
    <property type="match status" value="1"/>
</dbReference>
<reference evidence="11" key="1">
    <citation type="submission" date="2025-08" db="UniProtKB">
        <authorList>
            <consortium name="RefSeq"/>
        </authorList>
    </citation>
    <scope>IDENTIFICATION</scope>
    <source>
        <tissue evidence="11">Tentacle</tissue>
    </source>
</reference>
<keyword evidence="5" id="KW-0272">Extracellular matrix</keyword>
<keyword evidence="7" id="KW-1015">Disulfide bond</keyword>
<keyword evidence="6 9" id="KW-0879">Wnt signaling pathway</keyword>
<keyword evidence="3 9" id="KW-0217">Developmental protein</keyword>
<evidence type="ECO:0000256" key="6">
    <source>
        <dbReference type="ARBA" id="ARBA00022687"/>
    </source>
</evidence>
<dbReference type="PANTHER" id="PTHR12027">
    <property type="entry name" value="WNT RELATED"/>
    <property type="match status" value="1"/>
</dbReference>
<dbReference type="PANTHER" id="PTHR12027:SF100">
    <property type="entry name" value="PROTEIN WNT"/>
    <property type="match status" value="1"/>
</dbReference>
<dbReference type="FunFam" id="3.30.2460.20:FF:000001">
    <property type="entry name" value="Wnt homolog"/>
    <property type="match status" value="1"/>
</dbReference>
<evidence type="ECO:0000256" key="4">
    <source>
        <dbReference type="ARBA" id="ARBA00022525"/>
    </source>
</evidence>
<dbReference type="Gene3D" id="3.30.2460.20">
    <property type="match status" value="1"/>
</dbReference>
<keyword evidence="10" id="KW-1185">Reference proteome</keyword>
<dbReference type="KEGG" id="aten:116295598"/>
<dbReference type="InterPro" id="IPR005817">
    <property type="entry name" value="Wnt"/>
</dbReference>
<accession>A0A6P8HSH2</accession>
<dbReference type="GO" id="GO:0005125">
    <property type="term" value="F:cytokine activity"/>
    <property type="evidence" value="ECO:0007669"/>
    <property type="project" value="TreeGrafter"/>
</dbReference>
<evidence type="ECO:0000256" key="8">
    <source>
        <dbReference type="ARBA" id="ARBA00023288"/>
    </source>
</evidence>
<evidence type="ECO:0000256" key="2">
    <source>
        <dbReference type="ARBA" id="ARBA00005683"/>
    </source>
</evidence>
<evidence type="ECO:0000256" key="9">
    <source>
        <dbReference type="RuleBase" id="RU003500"/>
    </source>
</evidence>
<evidence type="ECO:0000313" key="10">
    <source>
        <dbReference type="Proteomes" id="UP000515163"/>
    </source>
</evidence>
<comment type="similarity">
    <text evidence="2 9">Belongs to the Wnt family.</text>
</comment>
<dbReference type="RefSeq" id="XP_031559329.1">
    <property type="nucleotide sequence ID" value="XM_031703469.1"/>
</dbReference>
<comment type="function">
    <text evidence="9">Ligand for members of the frizzled family of seven transmembrane receptors.</text>
</comment>
<dbReference type="GO" id="GO:0030182">
    <property type="term" value="P:neuron differentiation"/>
    <property type="evidence" value="ECO:0007669"/>
    <property type="project" value="TreeGrafter"/>
</dbReference>
<proteinExistence type="inferred from homology"/>
<evidence type="ECO:0000256" key="7">
    <source>
        <dbReference type="ARBA" id="ARBA00023157"/>
    </source>
</evidence>
<keyword evidence="4" id="KW-0964">Secreted</keyword>
<dbReference type="GO" id="GO:0045165">
    <property type="term" value="P:cell fate commitment"/>
    <property type="evidence" value="ECO:0007669"/>
    <property type="project" value="TreeGrafter"/>
</dbReference>
<dbReference type="FunCoup" id="A0A6P8HSH2">
    <property type="interactions" value="271"/>
</dbReference>
<dbReference type="GeneID" id="116295598"/>
<comment type="subcellular location">
    <subcellularLocation>
        <location evidence="1 9">Secreted</location>
        <location evidence="1 9">Extracellular space</location>
        <location evidence="1 9">Extracellular matrix</location>
    </subcellularLocation>
</comment>
<dbReference type="Proteomes" id="UP000515163">
    <property type="component" value="Unplaced"/>
</dbReference>
<dbReference type="PRINTS" id="PR01349">
    <property type="entry name" value="WNTPROTEIN"/>
</dbReference>
<dbReference type="GO" id="GO:0005615">
    <property type="term" value="C:extracellular space"/>
    <property type="evidence" value="ECO:0007669"/>
    <property type="project" value="TreeGrafter"/>
</dbReference>
<name>A0A6P8HSH2_ACTTE</name>
<gene>
    <name evidence="11" type="primary">LOC116295598</name>
</gene>
<sequence>MRFLTANFTNTNMKNFILVILTICASMEIPVRAVWWTLGTQIASSDPSKKAMLCFVTPELNVKQREACRKHPSLMPHVASGAKYAVEECQHQFRNRRWNCSTIKESGSLFGSALQKACREGAFVHAITAAGVAHSVTAACSSGNIESCDCDRSKSGSSGKQWTWSGCNSNVKFGTSFSKQFTEAQERGNGLRSIMDRHNSRAGRKAISHLMWRKCKCHGLSGSCSMRTCWLQQPHFRQVGEYIKEKYNSAVEMTIKLNRKGKQRLKPLYKQFKRPSDNDLIYYEPSPNFCDPDPKSGFLGTSGRECNISSSGIDGCELLCCGRGHNVQQTKVTRNCDCFFLWCCEVKCKKCKQLVNVYTCK</sequence>